<evidence type="ECO:0000313" key="3">
    <source>
        <dbReference type="Proteomes" id="UP000617951"/>
    </source>
</evidence>
<dbReference type="Proteomes" id="UP000617951">
    <property type="component" value="Unassembled WGS sequence"/>
</dbReference>
<keyword evidence="3" id="KW-1185">Reference proteome</keyword>
<reference evidence="2" key="1">
    <citation type="submission" date="2020-08" db="EMBL/GenBank/DDBJ databases">
        <title>Genome public.</title>
        <authorList>
            <person name="Liu C."/>
            <person name="Sun Q."/>
        </authorList>
    </citation>
    <scope>NUCLEOTIDE SEQUENCE</scope>
    <source>
        <strain evidence="2">NSJ-63</strain>
    </source>
</reference>
<dbReference type="RefSeq" id="WP_249279306.1">
    <property type="nucleotide sequence ID" value="NZ_JACRSS010000001.1"/>
</dbReference>
<sequence length="614" mass="67168">MGKTCKPGTIKYGILWLMMLFMALGMLAACNPIGTTKVVSKKFVSSSVITTGGDKSLETGINLKNIAAEASGDEIQLTLSFVKGSRLANENTGEAAVMSVPEYSIKVLEDPHRMQISIHGLNYWDYSDDALAKASGLIYGGFSKMPIEDEPFSLFLQLNSDVEYSVQEKDSQLILTLKAKEQEAEANKVYVLLNAYDEYSEGLIPEELGFTPTLCDENGAANVAIISKAFSTSKEAEAFRDQVNEAVKAAMPTKTAYVQELKTDALPTFDAGTDLAQVEKHPVLYSSNKENVLPLVMQNATYACSAPNGNMLFIRTSSPDASLDVEMVTTDALWIVEPTGKKEQLDITQPFYGIAAAAYSKDGQYLAILDITQDQSLLYVYNTQNGELYNLAEEGFGSVTSGFVWDGSENILYGMTGFDKLQLMQYDLTDGTGKISTVEEQEGFAGNIGIAGEKLYFAAQNEGEKGTVYAVDTAQHTREKLTEGISFAISPDGKYMALCRPRPIVDEVQYVDVVLFNLETKEEKGIIENIVLEKLSFSADSSHVYFTYGLDAPEKETYPYALADYAIGSGKLNTVGNLTTPVVVTGTYGNSLFITDNMEVEGIYTPNTYRYDIQ</sequence>
<name>A0A926HVJ3_9FIRM</name>
<dbReference type="InterPro" id="IPR011042">
    <property type="entry name" value="6-blade_b-propeller_TolB-like"/>
</dbReference>
<proteinExistence type="predicted"/>
<keyword evidence="1" id="KW-1133">Transmembrane helix</keyword>
<feature type="transmembrane region" description="Helical" evidence="1">
    <location>
        <begin position="12"/>
        <end position="34"/>
    </location>
</feature>
<accession>A0A926HVJ3</accession>
<gene>
    <name evidence="2" type="ORF">H8693_00315</name>
</gene>
<keyword evidence="1" id="KW-0472">Membrane</keyword>
<dbReference type="EMBL" id="JACRSS010000001">
    <property type="protein sequence ID" value="MBC8537378.1"/>
    <property type="molecule type" value="Genomic_DNA"/>
</dbReference>
<evidence type="ECO:0000256" key="1">
    <source>
        <dbReference type="SAM" id="Phobius"/>
    </source>
</evidence>
<keyword evidence="1" id="KW-0812">Transmembrane</keyword>
<comment type="caution">
    <text evidence="2">The sequence shown here is derived from an EMBL/GenBank/DDBJ whole genome shotgun (WGS) entry which is preliminary data.</text>
</comment>
<dbReference type="PROSITE" id="PS51257">
    <property type="entry name" value="PROKAR_LIPOPROTEIN"/>
    <property type="match status" value="1"/>
</dbReference>
<dbReference type="AlphaFoldDB" id="A0A926HVJ3"/>
<dbReference type="SUPFAM" id="SSF69304">
    <property type="entry name" value="Tricorn protease N-terminal domain"/>
    <property type="match status" value="1"/>
</dbReference>
<evidence type="ECO:0000313" key="2">
    <source>
        <dbReference type="EMBL" id="MBC8537378.1"/>
    </source>
</evidence>
<organism evidence="2 3">
    <name type="scientific">Guopingia tenuis</name>
    <dbReference type="NCBI Taxonomy" id="2763656"/>
    <lineage>
        <taxon>Bacteria</taxon>
        <taxon>Bacillati</taxon>
        <taxon>Bacillota</taxon>
        <taxon>Clostridia</taxon>
        <taxon>Christensenellales</taxon>
        <taxon>Christensenellaceae</taxon>
        <taxon>Guopingia</taxon>
    </lineage>
</organism>
<dbReference type="Gene3D" id="2.120.10.30">
    <property type="entry name" value="TolB, C-terminal domain"/>
    <property type="match status" value="1"/>
</dbReference>
<dbReference type="PANTHER" id="PTHR36842">
    <property type="entry name" value="PROTEIN TOLB HOMOLOG"/>
    <property type="match status" value="1"/>
</dbReference>
<protein>
    <submittedName>
        <fullName evidence="2">Uncharacterized protein</fullName>
    </submittedName>
</protein>